<feature type="region of interest" description="Disordered" evidence="1">
    <location>
        <begin position="43"/>
        <end position="72"/>
    </location>
</feature>
<dbReference type="RefSeq" id="WP_387700861.1">
    <property type="nucleotide sequence ID" value="NZ_JBIAMX010000008.1"/>
</dbReference>
<accession>A0ABW6PPF5</accession>
<evidence type="ECO:0000313" key="2">
    <source>
        <dbReference type="EMBL" id="MFF0544276.1"/>
    </source>
</evidence>
<evidence type="ECO:0000313" key="3">
    <source>
        <dbReference type="Proteomes" id="UP001601444"/>
    </source>
</evidence>
<dbReference type="EMBL" id="JBIAMX010000008">
    <property type="protein sequence ID" value="MFF0544276.1"/>
    <property type="molecule type" value="Genomic_DNA"/>
</dbReference>
<protein>
    <submittedName>
        <fullName evidence="2">Uncharacterized protein</fullName>
    </submittedName>
</protein>
<organism evidence="2 3">
    <name type="scientific">Nocardia thailandica</name>
    <dbReference type="NCBI Taxonomy" id="257275"/>
    <lineage>
        <taxon>Bacteria</taxon>
        <taxon>Bacillati</taxon>
        <taxon>Actinomycetota</taxon>
        <taxon>Actinomycetes</taxon>
        <taxon>Mycobacteriales</taxon>
        <taxon>Nocardiaceae</taxon>
        <taxon>Nocardia</taxon>
    </lineage>
</organism>
<feature type="compositionally biased region" description="Pro residues" evidence="1">
    <location>
        <begin position="59"/>
        <end position="72"/>
    </location>
</feature>
<keyword evidence="3" id="KW-1185">Reference proteome</keyword>
<comment type="caution">
    <text evidence="2">The sequence shown here is derived from an EMBL/GenBank/DDBJ whole genome shotgun (WGS) entry which is preliminary data.</text>
</comment>
<sequence length="72" mass="7807">MQIFRYFRRDVAVARVARAEVLAAAPACDPAELEQRIWAHAARVRRRRHPGTGRGPAGSRPPGPPPGSISPA</sequence>
<gene>
    <name evidence="2" type="ORF">ACFYTF_15705</name>
</gene>
<reference evidence="2 3" key="1">
    <citation type="submission" date="2024-10" db="EMBL/GenBank/DDBJ databases">
        <title>The Natural Products Discovery Center: Release of the First 8490 Sequenced Strains for Exploring Actinobacteria Biosynthetic Diversity.</title>
        <authorList>
            <person name="Kalkreuter E."/>
            <person name="Kautsar S.A."/>
            <person name="Yang D."/>
            <person name="Bader C.D."/>
            <person name="Teijaro C.N."/>
            <person name="Fluegel L."/>
            <person name="Davis C.M."/>
            <person name="Simpson J.R."/>
            <person name="Lauterbach L."/>
            <person name="Steele A.D."/>
            <person name="Gui C."/>
            <person name="Meng S."/>
            <person name="Li G."/>
            <person name="Viehrig K."/>
            <person name="Ye F."/>
            <person name="Su P."/>
            <person name="Kiefer A.F."/>
            <person name="Nichols A."/>
            <person name="Cepeda A.J."/>
            <person name="Yan W."/>
            <person name="Fan B."/>
            <person name="Jiang Y."/>
            <person name="Adhikari A."/>
            <person name="Zheng C.-J."/>
            <person name="Schuster L."/>
            <person name="Cowan T.M."/>
            <person name="Smanski M.J."/>
            <person name="Chevrette M.G."/>
            <person name="De Carvalho L.P.S."/>
            <person name="Shen B."/>
        </authorList>
    </citation>
    <scope>NUCLEOTIDE SEQUENCE [LARGE SCALE GENOMIC DNA]</scope>
    <source>
        <strain evidence="2 3">NPDC004045</strain>
    </source>
</reference>
<evidence type="ECO:0000256" key="1">
    <source>
        <dbReference type="SAM" id="MobiDB-lite"/>
    </source>
</evidence>
<dbReference type="Proteomes" id="UP001601444">
    <property type="component" value="Unassembled WGS sequence"/>
</dbReference>
<proteinExistence type="predicted"/>
<name>A0ABW6PPF5_9NOCA</name>